<keyword evidence="1" id="KW-0732">Signal</keyword>
<evidence type="ECO:0000313" key="2">
    <source>
        <dbReference type="EMBL" id="MFC3152517.1"/>
    </source>
</evidence>
<reference evidence="3" key="1">
    <citation type="journal article" date="2019" name="Int. J. Syst. Evol. Microbiol.">
        <title>The Global Catalogue of Microorganisms (GCM) 10K type strain sequencing project: providing services to taxonomists for standard genome sequencing and annotation.</title>
        <authorList>
            <consortium name="The Broad Institute Genomics Platform"/>
            <consortium name="The Broad Institute Genome Sequencing Center for Infectious Disease"/>
            <person name="Wu L."/>
            <person name="Ma J."/>
        </authorList>
    </citation>
    <scope>NUCLEOTIDE SEQUENCE [LARGE SCALE GENOMIC DNA]</scope>
    <source>
        <strain evidence="3">KCTC 52438</strain>
    </source>
</reference>
<gene>
    <name evidence="2" type="ORF">ACFOEK_15890</name>
</gene>
<comment type="caution">
    <text evidence="2">The sequence shown here is derived from an EMBL/GenBank/DDBJ whole genome shotgun (WGS) entry which is preliminary data.</text>
</comment>
<dbReference type="Proteomes" id="UP001595476">
    <property type="component" value="Unassembled WGS sequence"/>
</dbReference>
<proteinExistence type="predicted"/>
<dbReference type="EMBL" id="JBHRSZ010000007">
    <property type="protein sequence ID" value="MFC3152517.1"/>
    <property type="molecule type" value="Genomic_DNA"/>
</dbReference>
<evidence type="ECO:0000256" key="1">
    <source>
        <dbReference type="SAM" id="SignalP"/>
    </source>
</evidence>
<accession>A0ABV7HMD1</accession>
<keyword evidence="3" id="KW-1185">Reference proteome</keyword>
<feature type="chain" id="PRO_5045258600" evidence="1">
    <location>
        <begin position="31"/>
        <end position="237"/>
    </location>
</feature>
<dbReference type="RefSeq" id="WP_386722447.1">
    <property type="nucleotide sequence ID" value="NZ_JBHRSZ010000007.1"/>
</dbReference>
<protein>
    <submittedName>
        <fullName evidence="2">Uncharacterized protein</fullName>
    </submittedName>
</protein>
<sequence length="237" mass="27302">MQHLQLPSLLRKLAATLAIGSVLFSTQANAEYCKPIKIEQGCDPFALDYFVTDQATGSISPLQVWYTEQGTFYRKANGVLVSWQPQGKNLYFRRWMETEQLVIEYEPSDLSSLGHQKVEWKQVRGLLASELLNQMHFVKDSEWNRYDTTLLASKEHAQEVELLDRYQVPTQVIVQGRPTMVLSRLYDTEQVEQWLNNLKSFDRMDFADIGDHENDTRVAKLIHQGFVPGHSSSTHSH</sequence>
<feature type="signal peptide" evidence="1">
    <location>
        <begin position="1"/>
        <end position="30"/>
    </location>
</feature>
<organism evidence="2 3">
    <name type="scientific">Litoribrevibacter euphylliae</name>
    <dbReference type="NCBI Taxonomy" id="1834034"/>
    <lineage>
        <taxon>Bacteria</taxon>
        <taxon>Pseudomonadati</taxon>
        <taxon>Pseudomonadota</taxon>
        <taxon>Gammaproteobacteria</taxon>
        <taxon>Oceanospirillales</taxon>
        <taxon>Oceanospirillaceae</taxon>
        <taxon>Litoribrevibacter</taxon>
    </lineage>
</organism>
<name>A0ABV7HMD1_9GAMM</name>
<evidence type="ECO:0000313" key="3">
    <source>
        <dbReference type="Proteomes" id="UP001595476"/>
    </source>
</evidence>